<keyword evidence="4" id="KW-1185">Reference proteome</keyword>
<dbReference type="InterPro" id="IPR052171">
    <property type="entry name" value="NHEJ_LigD"/>
</dbReference>
<organism evidence="3 4">
    <name type="scientific">Acetobacter musti</name>
    <dbReference type="NCBI Taxonomy" id="864732"/>
    <lineage>
        <taxon>Bacteria</taxon>
        <taxon>Pseudomonadati</taxon>
        <taxon>Pseudomonadota</taxon>
        <taxon>Alphaproteobacteria</taxon>
        <taxon>Acetobacterales</taxon>
        <taxon>Acetobacteraceae</taxon>
        <taxon>Acetobacter</taxon>
    </lineage>
</organism>
<protein>
    <submittedName>
        <fullName evidence="3">DNA ligase</fullName>
    </submittedName>
</protein>
<feature type="domain" description="DNA ligase D polymerase" evidence="2">
    <location>
        <begin position="101"/>
        <end position="291"/>
    </location>
</feature>
<feature type="region of interest" description="Disordered" evidence="1">
    <location>
        <begin position="1"/>
        <end position="21"/>
    </location>
</feature>
<sequence length="291" mass="31938">MISSVSGKLSPSRKPLRKPARYRWTIRPPRLGNNNAGKGRFQAGVAENHRFSPVPDYPFPFVLFPVSDVILPAQHRRTPVSAADPEPVLTHPDKRLWPGITKADLAAYWQTMAPVALPGIVAHPLAVLRCPNGINGPRFFQKHAHAALPAAVRSGTLLGQPYLAIDDARGLRAMAQIAAIELHAWQATEHDPEHPDRLVLDLDPGDGLPFFKVTEAAHLVRDHLTRYGLTSFCRTTGGDGLHVVAPLSGGAGWDSVREFAHETATTLTQSYPALFVATPRREARRDHIFLD</sequence>
<name>A0ABX0JJS6_9PROT</name>
<comment type="caution">
    <text evidence="3">The sequence shown here is derived from an EMBL/GenBank/DDBJ whole genome shotgun (WGS) entry which is preliminary data.</text>
</comment>
<evidence type="ECO:0000313" key="3">
    <source>
        <dbReference type="EMBL" id="NHN83355.1"/>
    </source>
</evidence>
<dbReference type="InterPro" id="IPR014145">
    <property type="entry name" value="LigD_pol_dom"/>
</dbReference>
<gene>
    <name evidence="3" type="ORF">GOB93_01700</name>
</gene>
<dbReference type="GO" id="GO:0016874">
    <property type="term" value="F:ligase activity"/>
    <property type="evidence" value="ECO:0007669"/>
    <property type="project" value="UniProtKB-KW"/>
</dbReference>
<dbReference type="PANTHER" id="PTHR42705:SF2">
    <property type="entry name" value="BIFUNCTIONAL NON-HOMOLOGOUS END JOINING PROTEIN LIGD"/>
    <property type="match status" value="1"/>
</dbReference>
<proteinExistence type="predicted"/>
<dbReference type="Gene3D" id="3.90.920.10">
    <property type="entry name" value="DNA primase, PRIM domain"/>
    <property type="match status" value="1"/>
</dbReference>
<dbReference type="Pfam" id="PF21686">
    <property type="entry name" value="LigD_Prim-Pol"/>
    <property type="match status" value="1"/>
</dbReference>
<reference evidence="3 4" key="1">
    <citation type="journal article" date="2020" name="Int. J. Syst. Evol. Microbiol.">
        <title>Novel acetic acid bacteria from cider fermentations: Acetobacter conturbans sp. nov. and Acetobacter fallax sp. nov.</title>
        <authorList>
            <person name="Sombolestani A.S."/>
            <person name="Cleenwerck I."/>
            <person name="Cnockaert M."/>
            <person name="Borremans W."/>
            <person name="Wieme A.D."/>
            <person name="De Vuyst L."/>
            <person name="Vandamme P."/>
        </authorList>
    </citation>
    <scope>NUCLEOTIDE SEQUENCE [LARGE SCALE GENOMIC DNA]</scope>
    <source>
        <strain evidence="3 4">LMG 30640</strain>
    </source>
</reference>
<evidence type="ECO:0000259" key="2">
    <source>
        <dbReference type="Pfam" id="PF21686"/>
    </source>
</evidence>
<dbReference type="PANTHER" id="PTHR42705">
    <property type="entry name" value="BIFUNCTIONAL NON-HOMOLOGOUS END JOINING PROTEIN LIGD"/>
    <property type="match status" value="1"/>
</dbReference>
<evidence type="ECO:0000313" key="4">
    <source>
        <dbReference type="Proteomes" id="UP000635278"/>
    </source>
</evidence>
<dbReference type="EMBL" id="WOTB01000002">
    <property type="protein sequence ID" value="NHN83355.1"/>
    <property type="molecule type" value="Genomic_DNA"/>
</dbReference>
<accession>A0ABX0JJS6</accession>
<dbReference type="NCBIfam" id="TIGR02778">
    <property type="entry name" value="ligD_pol"/>
    <property type="match status" value="1"/>
</dbReference>
<dbReference type="Proteomes" id="UP000635278">
    <property type="component" value="Unassembled WGS sequence"/>
</dbReference>
<evidence type="ECO:0000256" key="1">
    <source>
        <dbReference type="SAM" id="MobiDB-lite"/>
    </source>
</evidence>
<keyword evidence="3" id="KW-0436">Ligase</keyword>